<dbReference type="Pfam" id="PF13641">
    <property type="entry name" value="Glyco_tranf_2_3"/>
    <property type="match status" value="1"/>
</dbReference>
<feature type="transmembrane region" description="Helical" evidence="4">
    <location>
        <begin position="347"/>
        <end position="365"/>
    </location>
</feature>
<reference evidence="5 6" key="1">
    <citation type="submission" date="2020-02" db="EMBL/GenBank/DDBJ databases">
        <title>Genome assembly of a novel Clostridium senegalense strain.</title>
        <authorList>
            <person name="Gupta T.B."/>
            <person name="Jauregui R."/>
            <person name="Maclean P."/>
            <person name="Nawarathana A."/>
            <person name="Brightwell G."/>
        </authorList>
    </citation>
    <scope>NUCLEOTIDE SEQUENCE [LARGE SCALE GENOMIC DNA]</scope>
    <source>
        <strain evidence="5 6">AGRFS4</strain>
    </source>
</reference>
<keyword evidence="3 5" id="KW-0808">Transferase</keyword>
<gene>
    <name evidence="5" type="ORF">G3M99_02485</name>
</gene>
<keyword evidence="4" id="KW-1133">Transmembrane helix</keyword>
<dbReference type="SUPFAM" id="SSF53448">
    <property type="entry name" value="Nucleotide-diphospho-sugar transferases"/>
    <property type="match status" value="1"/>
</dbReference>
<comment type="caution">
    <text evidence="5">The sequence shown here is derived from an EMBL/GenBank/DDBJ whole genome shotgun (WGS) entry which is preliminary data.</text>
</comment>
<sequence length="420" mass="49176">MENLTLIDYLFLYSLISIWLVLLINILLATNGYMYYMKINKIKIQLIEDKKCPFVSILVPAHNEEKVIYKTVRALLLLNYPKDKMELIVINDNSNDNTAEELKKAKKEFPNYNFTIITTDSITGGKGKSNALNLGYKKTKGEYIAVYDADNTTEKNALKYLITRIHNDKTLGAVIGKFRTRNRDRNVLTKFINIETLSFQWMAQAGRWNLLKLCTIPGTNFVIKKSILKRLGGWDEKAISEDTEISFRIYKIGYKIAFMPLAVTWEQEPETIRVWFKQRTRWAKGNIYVLNKYLIKIFKEKPSKILFDVMYFFLVYFLFLSSVLISDGIFILSIFTNLKTSINGNLNILWILAYILFILEVAITLTMEKGQGTFKNVILIPIMYFTYCQMWLIVAVNSFIQYIKDIVLKREVKWYKTERF</sequence>
<accession>A0A6M0GZ16</accession>
<dbReference type="InterPro" id="IPR029044">
    <property type="entry name" value="Nucleotide-diphossugar_trans"/>
</dbReference>
<evidence type="ECO:0000313" key="5">
    <source>
        <dbReference type="EMBL" id="NEU03740.1"/>
    </source>
</evidence>
<evidence type="ECO:0000256" key="3">
    <source>
        <dbReference type="ARBA" id="ARBA00022679"/>
    </source>
</evidence>
<comment type="similarity">
    <text evidence="1">Belongs to the glycosyltransferase 2 family.</text>
</comment>
<feature type="transmembrane region" description="Helical" evidence="4">
    <location>
        <begin position="309"/>
        <end position="335"/>
    </location>
</feature>
<dbReference type="CDD" id="cd06423">
    <property type="entry name" value="CESA_like"/>
    <property type="match status" value="1"/>
</dbReference>
<dbReference type="RefSeq" id="WP_061994140.1">
    <property type="nucleotide sequence ID" value="NZ_JAAGPU010000002.1"/>
</dbReference>
<evidence type="ECO:0000256" key="2">
    <source>
        <dbReference type="ARBA" id="ARBA00022676"/>
    </source>
</evidence>
<evidence type="ECO:0000256" key="1">
    <source>
        <dbReference type="ARBA" id="ARBA00006739"/>
    </source>
</evidence>
<evidence type="ECO:0000256" key="4">
    <source>
        <dbReference type="SAM" id="Phobius"/>
    </source>
</evidence>
<feature type="transmembrane region" description="Helical" evidence="4">
    <location>
        <begin position="377"/>
        <end position="400"/>
    </location>
</feature>
<protein>
    <submittedName>
        <fullName evidence="5">Glycosyltransferase family 2 protein</fullName>
    </submittedName>
</protein>
<dbReference type="AlphaFoldDB" id="A0A6M0GZ16"/>
<dbReference type="PANTHER" id="PTHR43630">
    <property type="entry name" value="POLY-BETA-1,6-N-ACETYL-D-GLUCOSAMINE SYNTHASE"/>
    <property type="match status" value="1"/>
</dbReference>
<keyword evidence="4" id="KW-0812">Transmembrane</keyword>
<dbReference type="Gene3D" id="3.90.550.10">
    <property type="entry name" value="Spore Coat Polysaccharide Biosynthesis Protein SpsA, Chain A"/>
    <property type="match status" value="1"/>
</dbReference>
<feature type="transmembrane region" description="Helical" evidence="4">
    <location>
        <begin position="12"/>
        <end position="36"/>
    </location>
</feature>
<keyword evidence="4" id="KW-0472">Membrane</keyword>
<dbReference type="EMBL" id="JAAGPU010000002">
    <property type="protein sequence ID" value="NEU03740.1"/>
    <property type="molecule type" value="Genomic_DNA"/>
</dbReference>
<dbReference type="Proteomes" id="UP000481872">
    <property type="component" value="Unassembled WGS sequence"/>
</dbReference>
<proteinExistence type="inferred from homology"/>
<organism evidence="5 6">
    <name type="scientific">Clostridium senegalense</name>
    <dbReference type="NCBI Taxonomy" id="1465809"/>
    <lineage>
        <taxon>Bacteria</taxon>
        <taxon>Bacillati</taxon>
        <taxon>Bacillota</taxon>
        <taxon>Clostridia</taxon>
        <taxon>Eubacteriales</taxon>
        <taxon>Clostridiaceae</taxon>
        <taxon>Clostridium</taxon>
    </lineage>
</organism>
<dbReference type="PANTHER" id="PTHR43630:SF1">
    <property type="entry name" value="POLY-BETA-1,6-N-ACETYL-D-GLUCOSAMINE SYNTHASE"/>
    <property type="match status" value="1"/>
</dbReference>
<name>A0A6M0GZ16_9CLOT</name>
<evidence type="ECO:0000313" key="6">
    <source>
        <dbReference type="Proteomes" id="UP000481872"/>
    </source>
</evidence>
<keyword evidence="2" id="KW-0328">Glycosyltransferase</keyword>
<dbReference type="GO" id="GO:0016757">
    <property type="term" value="F:glycosyltransferase activity"/>
    <property type="evidence" value="ECO:0007669"/>
    <property type="project" value="UniProtKB-KW"/>
</dbReference>
<keyword evidence="6" id="KW-1185">Reference proteome</keyword>